<sequence>VTKSRHLQSNTSNIPTRQNQQVHDLEEERPPTNEEALKQSIEYTNDTT</sequence>
<feature type="region of interest" description="Disordered" evidence="1">
    <location>
        <begin position="1"/>
        <end position="48"/>
    </location>
</feature>
<accession>A0A9N9KF26</accession>
<evidence type="ECO:0000256" key="1">
    <source>
        <dbReference type="SAM" id="MobiDB-lite"/>
    </source>
</evidence>
<dbReference type="Proteomes" id="UP000789405">
    <property type="component" value="Unassembled WGS sequence"/>
</dbReference>
<reference evidence="2" key="1">
    <citation type="submission" date="2021-06" db="EMBL/GenBank/DDBJ databases">
        <authorList>
            <person name="Kallberg Y."/>
            <person name="Tangrot J."/>
            <person name="Rosling A."/>
        </authorList>
    </citation>
    <scope>NUCLEOTIDE SEQUENCE</scope>
    <source>
        <strain evidence="2">MA453B</strain>
    </source>
</reference>
<feature type="compositionally biased region" description="Basic and acidic residues" evidence="1">
    <location>
        <begin position="23"/>
        <end position="37"/>
    </location>
</feature>
<feature type="compositionally biased region" description="Polar residues" evidence="1">
    <location>
        <begin position="7"/>
        <end position="22"/>
    </location>
</feature>
<dbReference type="AlphaFoldDB" id="A0A9N9KF26"/>
<dbReference type="EMBL" id="CAJVPY010067191">
    <property type="protein sequence ID" value="CAG8825864.1"/>
    <property type="molecule type" value="Genomic_DNA"/>
</dbReference>
<gene>
    <name evidence="2" type="ORF">DERYTH_LOCUS27986</name>
</gene>
<dbReference type="OrthoDB" id="10458993at2759"/>
<protein>
    <submittedName>
        <fullName evidence="2">23553_t:CDS:1</fullName>
    </submittedName>
</protein>
<proteinExistence type="predicted"/>
<evidence type="ECO:0000313" key="3">
    <source>
        <dbReference type="Proteomes" id="UP000789405"/>
    </source>
</evidence>
<comment type="caution">
    <text evidence="2">The sequence shown here is derived from an EMBL/GenBank/DDBJ whole genome shotgun (WGS) entry which is preliminary data.</text>
</comment>
<organism evidence="2 3">
    <name type="scientific">Dentiscutata erythropus</name>
    <dbReference type="NCBI Taxonomy" id="1348616"/>
    <lineage>
        <taxon>Eukaryota</taxon>
        <taxon>Fungi</taxon>
        <taxon>Fungi incertae sedis</taxon>
        <taxon>Mucoromycota</taxon>
        <taxon>Glomeromycotina</taxon>
        <taxon>Glomeromycetes</taxon>
        <taxon>Diversisporales</taxon>
        <taxon>Gigasporaceae</taxon>
        <taxon>Dentiscutata</taxon>
    </lineage>
</organism>
<feature type="non-terminal residue" evidence="2">
    <location>
        <position position="48"/>
    </location>
</feature>
<keyword evidence="3" id="KW-1185">Reference proteome</keyword>
<evidence type="ECO:0000313" key="2">
    <source>
        <dbReference type="EMBL" id="CAG8825864.1"/>
    </source>
</evidence>
<name>A0A9N9KF26_9GLOM</name>